<reference evidence="2 3" key="1">
    <citation type="journal article" date="2017" name="Mol. Ecol.">
        <title>Comparative and population genomic landscape of Phellinus noxius: A hypervariable fungus causing root rot in trees.</title>
        <authorList>
            <person name="Chung C.L."/>
            <person name="Lee T.J."/>
            <person name="Akiba M."/>
            <person name="Lee H.H."/>
            <person name="Kuo T.H."/>
            <person name="Liu D."/>
            <person name="Ke H.M."/>
            <person name="Yokoi T."/>
            <person name="Roa M.B."/>
            <person name="Lu M.J."/>
            <person name="Chang Y.Y."/>
            <person name="Ann P.J."/>
            <person name="Tsai J.N."/>
            <person name="Chen C.Y."/>
            <person name="Tzean S.S."/>
            <person name="Ota Y."/>
            <person name="Hattori T."/>
            <person name="Sahashi N."/>
            <person name="Liou R.F."/>
            <person name="Kikuchi T."/>
            <person name="Tsai I.J."/>
        </authorList>
    </citation>
    <scope>NUCLEOTIDE SEQUENCE [LARGE SCALE GENOMIC DNA]</scope>
    <source>
        <strain evidence="2 3">FFPRI411160</strain>
    </source>
</reference>
<proteinExistence type="predicted"/>
<feature type="compositionally biased region" description="Polar residues" evidence="1">
    <location>
        <begin position="375"/>
        <end position="396"/>
    </location>
</feature>
<keyword evidence="3" id="KW-1185">Reference proteome</keyword>
<evidence type="ECO:0000313" key="2">
    <source>
        <dbReference type="EMBL" id="PAV18830.1"/>
    </source>
</evidence>
<dbReference type="EMBL" id="NBII01000005">
    <property type="protein sequence ID" value="PAV18830.1"/>
    <property type="molecule type" value="Genomic_DNA"/>
</dbReference>
<feature type="compositionally biased region" description="Low complexity" evidence="1">
    <location>
        <begin position="397"/>
        <end position="410"/>
    </location>
</feature>
<dbReference type="Pfam" id="PF03525">
    <property type="entry name" value="Meiotic_rec114"/>
    <property type="match status" value="1"/>
</dbReference>
<dbReference type="GO" id="GO:0007131">
    <property type="term" value="P:reciprocal meiotic recombination"/>
    <property type="evidence" value="ECO:0007669"/>
    <property type="project" value="InterPro"/>
</dbReference>
<evidence type="ECO:0000313" key="3">
    <source>
        <dbReference type="Proteomes" id="UP000217199"/>
    </source>
</evidence>
<feature type="compositionally biased region" description="Polar residues" evidence="1">
    <location>
        <begin position="188"/>
        <end position="212"/>
    </location>
</feature>
<feature type="region of interest" description="Disordered" evidence="1">
    <location>
        <begin position="187"/>
        <end position="221"/>
    </location>
</feature>
<sequence length="477" mass="52364">MSRHSAKAIYALTKYSKAVLKVPGGTQFSQEASQRAANIEWQHYSQPNIRLLVEHNRSASGVAESIRLRIVWIVEKTTASTATSGRSTLENIVLVRQNVGYNNIIDLYNDKSQEDVDLVAIRRHIHPFPIHGLPLRAVYRGNMIGIRYLPTQAGSNMEHRRFQINFLSSGDADALIQIIQDVCPCKQNPPTSNPPVQGSSFSQLPAYTQPNPRSDLGSPMNFQNNANSLCVPEVSNYLATQSQSGFNTNCNDLPAEFSVPATTNSNLLPSSNQVSPLIPQVTQFPLNGSSSCHSPSSPHPTQYDLWQFHPSYLPSVSSPLIQNIGLNTNNASLPSSSTAHEQTLLTPPPSRSQRPRIVNNEILTPDPTQTTTQDNGRPQSSLHLAPNSDQAQSQTQPESSVESDPTSSSTLVAMPSTQTAVATEKTLLSSLYESPSLSHLSRQELEGLVTHVIREEGFVKLLEEVDSFWRLKGLVNM</sequence>
<feature type="compositionally biased region" description="Polar residues" evidence="1">
    <location>
        <begin position="331"/>
        <end position="345"/>
    </location>
</feature>
<name>A0A286UGS7_9AGAM</name>
<gene>
    <name evidence="2" type="ORF">PNOK_0567300</name>
</gene>
<dbReference type="OrthoDB" id="3364736at2759"/>
<organism evidence="2 3">
    <name type="scientific">Pyrrhoderma noxium</name>
    <dbReference type="NCBI Taxonomy" id="2282107"/>
    <lineage>
        <taxon>Eukaryota</taxon>
        <taxon>Fungi</taxon>
        <taxon>Dikarya</taxon>
        <taxon>Basidiomycota</taxon>
        <taxon>Agaricomycotina</taxon>
        <taxon>Agaricomycetes</taxon>
        <taxon>Hymenochaetales</taxon>
        <taxon>Hymenochaetaceae</taxon>
        <taxon>Pyrrhoderma</taxon>
    </lineage>
</organism>
<dbReference type="InParanoid" id="A0A286UGS7"/>
<dbReference type="InterPro" id="IPR004354">
    <property type="entry name" value="Meiotic_Rec114"/>
</dbReference>
<evidence type="ECO:0000256" key="1">
    <source>
        <dbReference type="SAM" id="MobiDB-lite"/>
    </source>
</evidence>
<dbReference type="AlphaFoldDB" id="A0A286UGS7"/>
<comment type="caution">
    <text evidence="2">The sequence shown here is derived from an EMBL/GenBank/DDBJ whole genome shotgun (WGS) entry which is preliminary data.</text>
</comment>
<dbReference type="Proteomes" id="UP000217199">
    <property type="component" value="Unassembled WGS sequence"/>
</dbReference>
<feature type="region of interest" description="Disordered" evidence="1">
    <location>
        <begin position="331"/>
        <end position="417"/>
    </location>
</feature>
<protein>
    <submittedName>
        <fullName evidence="2">Proteophosphoglycan 5</fullName>
    </submittedName>
</protein>
<feature type="compositionally biased region" description="Low complexity" evidence="1">
    <location>
        <begin position="364"/>
        <end position="374"/>
    </location>
</feature>
<accession>A0A286UGS7</accession>